<accession>A0A9D4KNT1</accession>
<protein>
    <submittedName>
        <fullName evidence="2">Uncharacterized protein</fullName>
    </submittedName>
</protein>
<feature type="compositionally biased region" description="Basic and acidic residues" evidence="1">
    <location>
        <begin position="115"/>
        <end position="126"/>
    </location>
</feature>
<gene>
    <name evidence="2" type="ORF">DPMN_116837</name>
</gene>
<dbReference type="Proteomes" id="UP000828390">
    <property type="component" value="Unassembled WGS sequence"/>
</dbReference>
<sequence>MFFSKFRDDWTKHVTSRTPWRPCLFTEIHIEKTAPPPGGHFLDDWAKNVTSRAFTRNTASPPGGHLHEYWASNVTSTEFTSLKLSRGIIRTNVLTKFHEDRTRNVASRVFTRHNVDDGRTTDDRQKAIPKAHHEHLLLR</sequence>
<dbReference type="EMBL" id="JAIWYP010000004">
    <property type="protein sequence ID" value="KAH3843323.1"/>
    <property type="molecule type" value="Genomic_DNA"/>
</dbReference>
<evidence type="ECO:0000313" key="2">
    <source>
        <dbReference type="EMBL" id="KAH3843323.1"/>
    </source>
</evidence>
<reference evidence="2" key="2">
    <citation type="submission" date="2020-11" db="EMBL/GenBank/DDBJ databases">
        <authorList>
            <person name="McCartney M.A."/>
            <person name="Auch B."/>
            <person name="Kono T."/>
            <person name="Mallez S."/>
            <person name="Becker A."/>
            <person name="Gohl D.M."/>
            <person name="Silverstein K.A.T."/>
            <person name="Koren S."/>
            <person name="Bechman K.B."/>
            <person name="Herman A."/>
            <person name="Abrahante J.E."/>
            <person name="Garbe J."/>
        </authorList>
    </citation>
    <scope>NUCLEOTIDE SEQUENCE</scope>
    <source>
        <strain evidence="2">Duluth1</strain>
        <tissue evidence="2">Whole animal</tissue>
    </source>
</reference>
<comment type="caution">
    <text evidence="2">The sequence shown here is derived from an EMBL/GenBank/DDBJ whole genome shotgun (WGS) entry which is preliminary data.</text>
</comment>
<evidence type="ECO:0000313" key="3">
    <source>
        <dbReference type="Proteomes" id="UP000828390"/>
    </source>
</evidence>
<name>A0A9D4KNT1_DREPO</name>
<evidence type="ECO:0000256" key="1">
    <source>
        <dbReference type="SAM" id="MobiDB-lite"/>
    </source>
</evidence>
<proteinExistence type="predicted"/>
<dbReference type="AlphaFoldDB" id="A0A9D4KNT1"/>
<feature type="region of interest" description="Disordered" evidence="1">
    <location>
        <begin position="115"/>
        <end position="139"/>
    </location>
</feature>
<reference evidence="2" key="1">
    <citation type="journal article" date="2019" name="bioRxiv">
        <title>The Genome of the Zebra Mussel, Dreissena polymorpha: A Resource for Invasive Species Research.</title>
        <authorList>
            <person name="McCartney M.A."/>
            <person name="Auch B."/>
            <person name="Kono T."/>
            <person name="Mallez S."/>
            <person name="Zhang Y."/>
            <person name="Obille A."/>
            <person name="Becker A."/>
            <person name="Abrahante J.E."/>
            <person name="Garbe J."/>
            <person name="Badalamenti J.P."/>
            <person name="Herman A."/>
            <person name="Mangelson H."/>
            <person name="Liachko I."/>
            <person name="Sullivan S."/>
            <person name="Sone E.D."/>
            <person name="Koren S."/>
            <person name="Silverstein K.A.T."/>
            <person name="Beckman K.B."/>
            <person name="Gohl D.M."/>
        </authorList>
    </citation>
    <scope>NUCLEOTIDE SEQUENCE</scope>
    <source>
        <strain evidence="2">Duluth1</strain>
        <tissue evidence="2">Whole animal</tissue>
    </source>
</reference>
<keyword evidence="3" id="KW-1185">Reference proteome</keyword>
<organism evidence="2 3">
    <name type="scientific">Dreissena polymorpha</name>
    <name type="common">Zebra mussel</name>
    <name type="synonym">Mytilus polymorpha</name>
    <dbReference type="NCBI Taxonomy" id="45954"/>
    <lineage>
        <taxon>Eukaryota</taxon>
        <taxon>Metazoa</taxon>
        <taxon>Spiralia</taxon>
        <taxon>Lophotrochozoa</taxon>
        <taxon>Mollusca</taxon>
        <taxon>Bivalvia</taxon>
        <taxon>Autobranchia</taxon>
        <taxon>Heteroconchia</taxon>
        <taxon>Euheterodonta</taxon>
        <taxon>Imparidentia</taxon>
        <taxon>Neoheterodontei</taxon>
        <taxon>Myida</taxon>
        <taxon>Dreissenoidea</taxon>
        <taxon>Dreissenidae</taxon>
        <taxon>Dreissena</taxon>
    </lineage>
</organism>